<dbReference type="Proteomes" id="UP000317494">
    <property type="component" value="Unassembled WGS sequence"/>
</dbReference>
<evidence type="ECO:0000259" key="12">
    <source>
        <dbReference type="PROSITE" id="PS50178"/>
    </source>
</evidence>
<dbReference type="InterPro" id="IPR051092">
    <property type="entry name" value="FYVE_RhoGEF_PH"/>
</dbReference>
<comment type="subcellular location">
    <subcellularLocation>
        <location evidence="1">Cytoplasm</location>
        <location evidence="1">Cytoskeleton</location>
    </subcellularLocation>
</comment>
<protein>
    <submittedName>
        <fullName evidence="13">Uncharacterized protein</fullName>
    </submittedName>
</protein>
<dbReference type="GO" id="GO:0005856">
    <property type="term" value="C:cytoskeleton"/>
    <property type="evidence" value="ECO:0007669"/>
    <property type="project" value="UniProtKB-SubCell"/>
</dbReference>
<dbReference type="GO" id="GO:0005737">
    <property type="term" value="C:cytoplasm"/>
    <property type="evidence" value="ECO:0007669"/>
    <property type="project" value="TreeGrafter"/>
</dbReference>
<dbReference type="Gene3D" id="1.20.900.10">
    <property type="entry name" value="Dbl homology (DH) domain"/>
    <property type="match status" value="1"/>
</dbReference>
<dbReference type="Gene3D" id="2.30.29.30">
    <property type="entry name" value="Pleckstrin-homology domain (PH domain)/Phosphotyrosine-binding domain (PTB)"/>
    <property type="match status" value="1"/>
</dbReference>
<dbReference type="InterPro" id="IPR011011">
    <property type="entry name" value="Znf_FYVE_PHD"/>
</dbReference>
<keyword evidence="2" id="KW-0963">Cytoplasm</keyword>
<evidence type="ECO:0000259" key="10">
    <source>
        <dbReference type="PROSITE" id="PS50003"/>
    </source>
</evidence>
<dbReference type="InterPro" id="IPR017455">
    <property type="entry name" value="Znf_FYVE-rel"/>
</dbReference>
<dbReference type="PANTHER" id="PTHR12673">
    <property type="entry name" value="FACIOGENITAL DYSPLASIA PROTEIN"/>
    <property type="match status" value="1"/>
</dbReference>
<dbReference type="SUPFAM" id="SSF57903">
    <property type="entry name" value="FYVE/PHD zinc finger"/>
    <property type="match status" value="2"/>
</dbReference>
<dbReference type="PROSITE" id="PS50010">
    <property type="entry name" value="DH_2"/>
    <property type="match status" value="1"/>
</dbReference>
<dbReference type="SUPFAM" id="SSF50729">
    <property type="entry name" value="PH domain-like"/>
    <property type="match status" value="1"/>
</dbReference>
<dbReference type="SMART" id="SM00064">
    <property type="entry name" value="FYVE"/>
    <property type="match status" value="1"/>
</dbReference>
<dbReference type="CDD" id="cd00160">
    <property type="entry name" value="RhoGEF"/>
    <property type="match status" value="1"/>
</dbReference>
<feature type="domain" description="FYVE-type" evidence="12">
    <location>
        <begin position="439"/>
        <end position="498"/>
    </location>
</feature>
<dbReference type="EMBL" id="QEAN01000187">
    <property type="protein sequence ID" value="TPX43839.1"/>
    <property type="molecule type" value="Genomic_DNA"/>
</dbReference>
<dbReference type="InterPro" id="IPR000219">
    <property type="entry name" value="DH_dom"/>
</dbReference>
<evidence type="ECO:0000256" key="4">
    <source>
        <dbReference type="ARBA" id="ARBA00022723"/>
    </source>
</evidence>
<evidence type="ECO:0000256" key="5">
    <source>
        <dbReference type="ARBA" id="ARBA00022771"/>
    </source>
</evidence>
<sequence length="637" mass="70912">MPPMASNGTYTSLNELISSIAHGAGAGGGAGVSVSVSTADDNKKRNRDSGKSFVPDQPPHHDDQPETVRVANGLAPARSATVSPSKSSQPSVKPHPHSLPAMTKFSSPEIIRRNNIALEVLTTEQSYLNSLTLIQTVFVEPLLAVMGTDREIVSRKVFDKIIPNTFHVIYNLNKSLLARLEERLQDSAWDPSTGRLGDIFLDTGPYLKIYSLYIQNFNGALSIIDDQISRNQKFANFLKEDSIRQACKGLSIPAYLITPVQRIPRYKLLLQDLLKYTPANHVDRMDLENAYKLVEAVAIFKILAPSRLFLHKGDLQKICRKNHQLRRVYVLSDMIICAIPSLLSDQYHFKRQFDLEFCEVKNIPDSDTIKNCFQLISPGKSYAFYTDTEAQKLQWVGIISRAIKECKSNQKTIVTERDAMSKQKRTLMADYKAPIWIPDDQASSCMQCKEEFSIFRRKHHCRLCGLVVCNPCSSNYVVLPGHEERPARTCDPCFAKVEREGKFQVVYAHESPTLGSGGSSGDEDESFLARAMKLSSWLVSPTAAQQSSHLVHCGLSSDSQRVPPLKTSTEGSTKKCGLCSEAFTMLRWKNVCEKCGRQVCGNCASKSQEYRLCDPCGLGIAPSEVIVEESGWSSKTI</sequence>
<evidence type="ECO:0000256" key="9">
    <source>
        <dbReference type="SAM" id="MobiDB-lite"/>
    </source>
</evidence>
<dbReference type="VEuPathDB" id="FungiDB:SeMB42_g04565"/>
<feature type="compositionally biased region" description="Basic and acidic residues" evidence="9">
    <location>
        <begin position="40"/>
        <end position="50"/>
    </location>
</feature>
<dbReference type="PROSITE" id="PS50003">
    <property type="entry name" value="PH_DOMAIN"/>
    <property type="match status" value="1"/>
</dbReference>
<evidence type="ECO:0000256" key="3">
    <source>
        <dbReference type="ARBA" id="ARBA00022658"/>
    </source>
</evidence>
<name>A0A507CXB0_9FUNG</name>
<dbReference type="AlphaFoldDB" id="A0A507CXB0"/>
<feature type="region of interest" description="Disordered" evidence="9">
    <location>
        <begin position="21"/>
        <end position="105"/>
    </location>
</feature>
<evidence type="ECO:0000259" key="11">
    <source>
        <dbReference type="PROSITE" id="PS50010"/>
    </source>
</evidence>
<keyword evidence="14" id="KW-1185">Reference proteome</keyword>
<accession>A0A507CXB0</accession>
<feature type="domain" description="PH" evidence="10">
    <location>
        <begin position="308"/>
        <end position="404"/>
    </location>
</feature>
<dbReference type="SMART" id="SM00233">
    <property type="entry name" value="PH"/>
    <property type="match status" value="1"/>
</dbReference>
<feature type="domain" description="DH" evidence="11">
    <location>
        <begin position="112"/>
        <end position="298"/>
    </location>
</feature>
<dbReference type="InterPro" id="IPR001849">
    <property type="entry name" value="PH_domain"/>
</dbReference>
<dbReference type="InterPro" id="IPR035899">
    <property type="entry name" value="DBL_dom_sf"/>
</dbReference>
<gene>
    <name evidence="13" type="ORF">SeMB42_g04565</name>
</gene>
<dbReference type="InterPro" id="IPR013083">
    <property type="entry name" value="Znf_RING/FYVE/PHD"/>
</dbReference>
<dbReference type="Pfam" id="PF00621">
    <property type="entry name" value="RhoGEF"/>
    <property type="match status" value="1"/>
</dbReference>
<dbReference type="STRING" id="286115.A0A507CXB0"/>
<dbReference type="Pfam" id="PF01363">
    <property type="entry name" value="FYVE"/>
    <property type="match status" value="1"/>
</dbReference>
<evidence type="ECO:0000256" key="6">
    <source>
        <dbReference type="ARBA" id="ARBA00022833"/>
    </source>
</evidence>
<dbReference type="PANTHER" id="PTHR12673:SF159">
    <property type="entry name" value="LD03170P"/>
    <property type="match status" value="1"/>
</dbReference>
<dbReference type="SUPFAM" id="SSF48065">
    <property type="entry name" value="DBL homology domain (DH-domain)"/>
    <property type="match status" value="1"/>
</dbReference>
<feature type="domain" description="FYVE-type" evidence="12">
    <location>
        <begin position="570"/>
        <end position="616"/>
    </location>
</feature>
<dbReference type="GO" id="GO:0008270">
    <property type="term" value="F:zinc ion binding"/>
    <property type="evidence" value="ECO:0007669"/>
    <property type="project" value="UniProtKB-KW"/>
</dbReference>
<dbReference type="Gene3D" id="3.30.40.10">
    <property type="entry name" value="Zinc/RING finger domain, C3HC4 (zinc finger)"/>
    <property type="match status" value="2"/>
</dbReference>
<evidence type="ECO:0000256" key="7">
    <source>
        <dbReference type="ARBA" id="ARBA00023212"/>
    </source>
</evidence>
<keyword evidence="4" id="KW-0479">Metal-binding</keyword>
<evidence type="ECO:0000256" key="1">
    <source>
        <dbReference type="ARBA" id="ARBA00004245"/>
    </source>
</evidence>
<reference evidence="13 14" key="1">
    <citation type="journal article" date="2019" name="Sci. Rep.">
        <title>Comparative genomics of chytrid fungi reveal insights into the obligate biotrophic and pathogenic lifestyle of Synchytrium endobioticum.</title>
        <authorList>
            <person name="van de Vossenberg B.T.L.H."/>
            <person name="Warris S."/>
            <person name="Nguyen H.D.T."/>
            <person name="van Gent-Pelzer M.P.E."/>
            <person name="Joly D.L."/>
            <person name="van de Geest H.C."/>
            <person name="Bonants P.J.M."/>
            <person name="Smith D.S."/>
            <person name="Levesque C.A."/>
            <person name="van der Lee T.A.J."/>
        </authorList>
    </citation>
    <scope>NUCLEOTIDE SEQUENCE [LARGE SCALE GENOMIC DNA]</scope>
    <source>
        <strain evidence="13 14">MB42</strain>
    </source>
</reference>
<feature type="compositionally biased region" description="Low complexity" evidence="9">
    <location>
        <begin position="82"/>
        <end position="92"/>
    </location>
</feature>
<dbReference type="SMART" id="SM00325">
    <property type="entry name" value="RhoGEF"/>
    <property type="match status" value="1"/>
</dbReference>
<evidence type="ECO:0000313" key="13">
    <source>
        <dbReference type="EMBL" id="TPX43839.1"/>
    </source>
</evidence>
<keyword evidence="3" id="KW-0344">Guanine-nucleotide releasing factor</keyword>
<evidence type="ECO:0000256" key="2">
    <source>
        <dbReference type="ARBA" id="ARBA00022490"/>
    </source>
</evidence>
<dbReference type="CDD" id="cd00065">
    <property type="entry name" value="FYVE_like_SF"/>
    <property type="match status" value="1"/>
</dbReference>
<proteinExistence type="predicted"/>
<dbReference type="GO" id="GO:0005085">
    <property type="term" value="F:guanyl-nucleotide exchange factor activity"/>
    <property type="evidence" value="ECO:0007669"/>
    <property type="project" value="UniProtKB-KW"/>
</dbReference>
<comment type="caution">
    <text evidence="13">The sequence shown here is derived from an EMBL/GenBank/DDBJ whole genome shotgun (WGS) entry which is preliminary data.</text>
</comment>
<dbReference type="InterPro" id="IPR011993">
    <property type="entry name" value="PH-like_dom_sf"/>
</dbReference>
<keyword evidence="5 8" id="KW-0863">Zinc-finger</keyword>
<keyword evidence="6" id="KW-0862">Zinc</keyword>
<keyword evidence="7" id="KW-0206">Cytoskeleton</keyword>
<evidence type="ECO:0000313" key="14">
    <source>
        <dbReference type="Proteomes" id="UP000317494"/>
    </source>
</evidence>
<evidence type="ECO:0000256" key="8">
    <source>
        <dbReference type="PROSITE-ProRule" id="PRU00091"/>
    </source>
</evidence>
<dbReference type="InterPro" id="IPR000306">
    <property type="entry name" value="Znf_FYVE"/>
</dbReference>
<dbReference type="PROSITE" id="PS50178">
    <property type="entry name" value="ZF_FYVE"/>
    <property type="match status" value="2"/>
</dbReference>
<organism evidence="13 14">
    <name type="scientific">Synchytrium endobioticum</name>
    <dbReference type="NCBI Taxonomy" id="286115"/>
    <lineage>
        <taxon>Eukaryota</taxon>
        <taxon>Fungi</taxon>
        <taxon>Fungi incertae sedis</taxon>
        <taxon>Chytridiomycota</taxon>
        <taxon>Chytridiomycota incertae sedis</taxon>
        <taxon>Chytridiomycetes</taxon>
        <taxon>Synchytriales</taxon>
        <taxon>Synchytriaceae</taxon>
        <taxon>Synchytrium</taxon>
    </lineage>
</organism>